<dbReference type="EMBL" id="BMJC01000001">
    <property type="protein sequence ID" value="GGA85298.1"/>
    <property type="molecule type" value="Genomic_DNA"/>
</dbReference>
<keyword evidence="4 6" id="KW-1133">Transmembrane helix</keyword>
<feature type="domain" description="MacB-like periplasmic core" evidence="8">
    <location>
        <begin position="27"/>
        <end position="246"/>
    </location>
</feature>
<proteinExistence type="predicted"/>
<dbReference type="InterPro" id="IPR050250">
    <property type="entry name" value="Macrolide_Exporter_MacB"/>
</dbReference>
<evidence type="ECO:0000256" key="2">
    <source>
        <dbReference type="ARBA" id="ARBA00022475"/>
    </source>
</evidence>
<feature type="transmembrane region" description="Helical" evidence="6">
    <location>
        <begin position="721"/>
        <end position="740"/>
    </location>
</feature>
<sequence>MYTNLLPMFRNYFKTAWRNLLKNKFYSLINMAGLTAGLVIGILILLWVQDERSFDGFHKKAADIYRLELFGGTGASKQIWSMTVAPIGPLAKKELPEVAEQLRMTYNNYASLYKYRDKSFADERAMFTDPSLFTMFDFPLVEGSAAQPFPDAHSVVITRKTAKKFFGDEPALGKVISTETNENYTVSGVIDDLPLNSTIQFDMLMPMTLMMQKWLEAKIDLNHDFNSYMYFTFLQLKHGVSPAGLGPRLNQVHLRNKPEDTDADYLLLPLNKMHLYNADGSDAGAQTVTIFMIVALLILTIACINYVNLSTARAMLRSKEVSLRKIVGAAKMQLFLQFVVETALLFLFSAVLAVVSVRLVMPLFNQISGKQLVFDIANGRMWTVILCTIGATLVASSIYPAMLLSSFDPLKALKSKLSISRGDAAFRKTLVVIQFASSVILIIGTLVIYRQLNYIRHKDLGYDKSHVFSFWMRDMRPAYETAKGKLLGLTGVQGVTASTNTIIDMGGISGDNEWDGKAANQTFIVHPIAVDKDFFSFFKMQLAEGEGFTGTKADSTHFLLNETAIKEIGLQHPIGKRFRSWKINGTIVGVVKDFHFGSMKQKIAPALFYSQPDILSRMYIRTTGENAAATIRAAEELFKQYNAGYPFSYAFLDESFNQLYQSEEREGTLFFYFAAMAIIISCLGLFALAAYATHLRFREIGIRKVLGASVPGIIALLAKDFVRLVLLGILIAVPVAWYAMHQWLTGFAYRTDLNWTVFVIAGLITIVIALATISFQAVKAAVANPVASLKTE</sequence>
<organism evidence="9 10">
    <name type="scientific">Puia dinghuensis</name>
    <dbReference type="NCBI Taxonomy" id="1792502"/>
    <lineage>
        <taxon>Bacteria</taxon>
        <taxon>Pseudomonadati</taxon>
        <taxon>Bacteroidota</taxon>
        <taxon>Chitinophagia</taxon>
        <taxon>Chitinophagales</taxon>
        <taxon>Chitinophagaceae</taxon>
        <taxon>Puia</taxon>
    </lineage>
</organism>
<feature type="domain" description="MacB-like periplasmic core" evidence="8">
    <location>
        <begin position="486"/>
        <end position="629"/>
    </location>
</feature>
<reference evidence="9" key="1">
    <citation type="journal article" date="2014" name="Int. J. Syst. Evol. Microbiol.">
        <title>Complete genome sequence of Corynebacterium casei LMG S-19264T (=DSM 44701T), isolated from a smear-ripened cheese.</title>
        <authorList>
            <consortium name="US DOE Joint Genome Institute (JGI-PGF)"/>
            <person name="Walter F."/>
            <person name="Albersmeier A."/>
            <person name="Kalinowski J."/>
            <person name="Ruckert C."/>
        </authorList>
    </citation>
    <scope>NUCLEOTIDE SEQUENCE</scope>
    <source>
        <strain evidence="9">CGMCC 1.15448</strain>
    </source>
</reference>
<feature type="domain" description="ABC3 transporter permease C-terminal" evidence="7">
    <location>
        <begin position="292"/>
        <end position="403"/>
    </location>
</feature>
<dbReference type="GO" id="GO:0005886">
    <property type="term" value="C:plasma membrane"/>
    <property type="evidence" value="ECO:0007669"/>
    <property type="project" value="UniProtKB-SubCell"/>
</dbReference>
<evidence type="ECO:0000259" key="8">
    <source>
        <dbReference type="Pfam" id="PF12704"/>
    </source>
</evidence>
<name>A0A8J2U8B4_9BACT</name>
<dbReference type="GO" id="GO:0022857">
    <property type="term" value="F:transmembrane transporter activity"/>
    <property type="evidence" value="ECO:0007669"/>
    <property type="project" value="TreeGrafter"/>
</dbReference>
<keyword evidence="2" id="KW-1003">Cell membrane</keyword>
<evidence type="ECO:0000256" key="4">
    <source>
        <dbReference type="ARBA" id="ARBA00022989"/>
    </source>
</evidence>
<evidence type="ECO:0000256" key="1">
    <source>
        <dbReference type="ARBA" id="ARBA00004651"/>
    </source>
</evidence>
<feature type="domain" description="ABC3 transporter permease C-terminal" evidence="7">
    <location>
        <begin position="673"/>
        <end position="780"/>
    </location>
</feature>
<dbReference type="InterPro" id="IPR003838">
    <property type="entry name" value="ABC3_permease_C"/>
</dbReference>
<evidence type="ECO:0000256" key="6">
    <source>
        <dbReference type="SAM" id="Phobius"/>
    </source>
</evidence>
<evidence type="ECO:0000313" key="9">
    <source>
        <dbReference type="EMBL" id="GGA85298.1"/>
    </source>
</evidence>
<evidence type="ECO:0000256" key="5">
    <source>
        <dbReference type="ARBA" id="ARBA00023136"/>
    </source>
</evidence>
<evidence type="ECO:0000259" key="7">
    <source>
        <dbReference type="Pfam" id="PF02687"/>
    </source>
</evidence>
<gene>
    <name evidence="9" type="ORF">GCM10011511_05410</name>
</gene>
<keyword evidence="5 6" id="KW-0472">Membrane</keyword>
<keyword evidence="3 6" id="KW-0812">Transmembrane</keyword>
<comment type="caution">
    <text evidence="9">The sequence shown here is derived from an EMBL/GenBank/DDBJ whole genome shotgun (WGS) entry which is preliminary data.</text>
</comment>
<keyword evidence="10" id="KW-1185">Reference proteome</keyword>
<dbReference type="Proteomes" id="UP000607559">
    <property type="component" value="Unassembled WGS sequence"/>
</dbReference>
<feature type="transmembrane region" description="Helical" evidence="6">
    <location>
        <begin position="669"/>
        <end position="693"/>
    </location>
</feature>
<dbReference type="AlphaFoldDB" id="A0A8J2U8B4"/>
<feature type="transmembrane region" description="Helical" evidence="6">
    <location>
        <begin position="755"/>
        <end position="775"/>
    </location>
</feature>
<dbReference type="Pfam" id="PF12704">
    <property type="entry name" value="MacB_PCD"/>
    <property type="match status" value="2"/>
</dbReference>
<comment type="subcellular location">
    <subcellularLocation>
        <location evidence="1">Cell membrane</location>
        <topology evidence="1">Multi-pass membrane protein</topology>
    </subcellularLocation>
</comment>
<dbReference type="PANTHER" id="PTHR30572">
    <property type="entry name" value="MEMBRANE COMPONENT OF TRANSPORTER-RELATED"/>
    <property type="match status" value="1"/>
</dbReference>
<feature type="transmembrane region" description="Helical" evidence="6">
    <location>
        <begin position="28"/>
        <end position="48"/>
    </location>
</feature>
<dbReference type="Pfam" id="PF02687">
    <property type="entry name" value="FtsX"/>
    <property type="match status" value="2"/>
</dbReference>
<accession>A0A8J2U8B4</accession>
<feature type="transmembrane region" description="Helical" evidence="6">
    <location>
        <begin position="381"/>
        <end position="404"/>
    </location>
</feature>
<reference evidence="9" key="2">
    <citation type="submission" date="2020-09" db="EMBL/GenBank/DDBJ databases">
        <authorList>
            <person name="Sun Q."/>
            <person name="Zhou Y."/>
        </authorList>
    </citation>
    <scope>NUCLEOTIDE SEQUENCE</scope>
    <source>
        <strain evidence="9">CGMCC 1.15448</strain>
    </source>
</reference>
<dbReference type="PANTHER" id="PTHR30572:SF18">
    <property type="entry name" value="ABC-TYPE MACROLIDE FAMILY EXPORT SYSTEM PERMEASE COMPONENT 2"/>
    <property type="match status" value="1"/>
</dbReference>
<evidence type="ECO:0000313" key="10">
    <source>
        <dbReference type="Proteomes" id="UP000607559"/>
    </source>
</evidence>
<feature type="transmembrane region" description="Helical" evidence="6">
    <location>
        <begin position="334"/>
        <end position="361"/>
    </location>
</feature>
<dbReference type="InterPro" id="IPR025857">
    <property type="entry name" value="MacB_PCD"/>
</dbReference>
<evidence type="ECO:0000256" key="3">
    <source>
        <dbReference type="ARBA" id="ARBA00022692"/>
    </source>
</evidence>
<feature type="transmembrane region" description="Helical" evidence="6">
    <location>
        <begin position="288"/>
        <end position="309"/>
    </location>
</feature>
<protein>
    <submittedName>
        <fullName evidence="9">ABC transporter permease</fullName>
    </submittedName>
</protein>
<feature type="transmembrane region" description="Helical" evidence="6">
    <location>
        <begin position="425"/>
        <end position="449"/>
    </location>
</feature>